<evidence type="ECO:0000259" key="5">
    <source>
        <dbReference type="PROSITE" id="PS50110"/>
    </source>
</evidence>
<dbReference type="SMART" id="SM00448">
    <property type="entry name" value="REC"/>
    <property type="match status" value="1"/>
</dbReference>
<keyword evidence="7" id="KW-1185">Reference proteome</keyword>
<organism evidence="6 7">
    <name type="scientific">Flavobacterium tibetense</name>
    <dbReference type="NCBI Taxonomy" id="2233533"/>
    <lineage>
        <taxon>Bacteria</taxon>
        <taxon>Pseudomonadati</taxon>
        <taxon>Bacteroidota</taxon>
        <taxon>Flavobacteriia</taxon>
        <taxon>Flavobacteriales</taxon>
        <taxon>Flavobacteriaceae</taxon>
        <taxon>Flavobacterium</taxon>
    </lineage>
</organism>
<feature type="modified residue" description="4-aspartylphosphate" evidence="3">
    <location>
        <position position="59"/>
    </location>
</feature>
<dbReference type="EMBL" id="QLST01000022">
    <property type="protein sequence ID" value="RBA27363.1"/>
    <property type="molecule type" value="Genomic_DNA"/>
</dbReference>
<evidence type="ECO:0000313" key="6">
    <source>
        <dbReference type="EMBL" id="RBA27363.1"/>
    </source>
</evidence>
<dbReference type="RefSeq" id="WP_113989994.1">
    <property type="nucleotide sequence ID" value="NZ_QLST01000022.1"/>
</dbReference>
<evidence type="ECO:0000256" key="3">
    <source>
        <dbReference type="PROSITE-ProRule" id="PRU00169"/>
    </source>
</evidence>
<dbReference type="GO" id="GO:0003677">
    <property type="term" value="F:DNA binding"/>
    <property type="evidence" value="ECO:0007669"/>
    <property type="project" value="UniProtKB-KW"/>
</dbReference>
<accession>A0A365NZ46</accession>
<dbReference type="PROSITE" id="PS50110">
    <property type="entry name" value="RESPONSE_REGULATORY"/>
    <property type="match status" value="1"/>
</dbReference>
<dbReference type="GO" id="GO:0006355">
    <property type="term" value="P:regulation of DNA-templated transcription"/>
    <property type="evidence" value="ECO:0007669"/>
    <property type="project" value="InterPro"/>
</dbReference>
<dbReference type="PROSITE" id="PS50043">
    <property type="entry name" value="HTH_LUXR_2"/>
    <property type="match status" value="1"/>
</dbReference>
<dbReference type="InterPro" id="IPR039420">
    <property type="entry name" value="WalR-like"/>
</dbReference>
<dbReference type="PANTHER" id="PTHR43214">
    <property type="entry name" value="TWO-COMPONENT RESPONSE REGULATOR"/>
    <property type="match status" value="1"/>
</dbReference>
<gene>
    <name evidence="6" type="ORF">DPN68_12575</name>
</gene>
<dbReference type="SUPFAM" id="SSF46894">
    <property type="entry name" value="C-terminal effector domain of the bipartite response regulators"/>
    <property type="match status" value="1"/>
</dbReference>
<protein>
    <submittedName>
        <fullName evidence="6">DNA-binding response regulator</fullName>
    </submittedName>
</protein>
<dbReference type="CDD" id="cd17535">
    <property type="entry name" value="REC_NarL-like"/>
    <property type="match status" value="1"/>
</dbReference>
<evidence type="ECO:0000256" key="1">
    <source>
        <dbReference type="ARBA" id="ARBA00022553"/>
    </source>
</evidence>
<dbReference type="InterPro" id="IPR011006">
    <property type="entry name" value="CheY-like_superfamily"/>
</dbReference>
<dbReference type="PANTHER" id="PTHR43214:SF43">
    <property type="entry name" value="TWO-COMPONENT RESPONSE REGULATOR"/>
    <property type="match status" value="1"/>
</dbReference>
<dbReference type="Gene3D" id="3.40.50.2300">
    <property type="match status" value="1"/>
</dbReference>
<dbReference type="Pfam" id="PF00196">
    <property type="entry name" value="GerE"/>
    <property type="match status" value="1"/>
</dbReference>
<keyword evidence="1 3" id="KW-0597">Phosphoprotein</keyword>
<feature type="domain" description="HTH luxR-type" evidence="4">
    <location>
        <begin position="151"/>
        <end position="216"/>
    </location>
</feature>
<dbReference type="CDD" id="cd06170">
    <property type="entry name" value="LuxR_C_like"/>
    <property type="match status" value="1"/>
</dbReference>
<dbReference type="InterPro" id="IPR000792">
    <property type="entry name" value="Tscrpt_reg_LuxR_C"/>
</dbReference>
<comment type="caution">
    <text evidence="6">The sequence shown here is derived from an EMBL/GenBank/DDBJ whole genome shotgun (WGS) entry which is preliminary data.</text>
</comment>
<dbReference type="InterPro" id="IPR001789">
    <property type="entry name" value="Sig_transdc_resp-reg_receiver"/>
</dbReference>
<dbReference type="Proteomes" id="UP000253319">
    <property type="component" value="Unassembled WGS sequence"/>
</dbReference>
<evidence type="ECO:0000313" key="7">
    <source>
        <dbReference type="Proteomes" id="UP000253319"/>
    </source>
</evidence>
<dbReference type="GO" id="GO:0000160">
    <property type="term" value="P:phosphorelay signal transduction system"/>
    <property type="evidence" value="ECO:0007669"/>
    <property type="project" value="InterPro"/>
</dbReference>
<proteinExistence type="predicted"/>
<feature type="domain" description="Response regulatory" evidence="5">
    <location>
        <begin position="6"/>
        <end position="124"/>
    </location>
</feature>
<dbReference type="AlphaFoldDB" id="A0A365NZ46"/>
<name>A0A365NZ46_9FLAO</name>
<dbReference type="SUPFAM" id="SSF52172">
    <property type="entry name" value="CheY-like"/>
    <property type="match status" value="1"/>
</dbReference>
<dbReference type="OrthoDB" id="9797341at2"/>
<dbReference type="SMART" id="SM00421">
    <property type="entry name" value="HTH_LUXR"/>
    <property type="match status" value="1"/>
</dbReference>
<keyword evidence="2 6" id="KW-0238">DNA-binding</keyword>
<dbReference type="InterPro" id="IPR016032">
    <property type="entry name" value="Sig_transdc_resp-reg_C-effctor"/>
</dbReference>
<dbReference type="Pfam" id="PF00072">
    <property type="entry name" value="Response_reg"/>
    <property type="match status" value="1"/>
</dbReference>
<dbReference type="InterPro" id="IPR058245">
    <property type="entry name" value="NreC/VraR/RcsB-like_REC"/>
</dbReference>
<evidence type="ECO:0000256" key="2">
    <source>
        <dbReference type="ARBA" id="ARBA00023125"/>
    </source>
</evidence>
<sequence length="227" mass="25734">MNNSVKIMLADDELLFRKGIAFLIQREPDFEVIFEASNGQELVDFLSQTNDLPDIILMDLKMPELNGVETTKVIHEKYPDIKIIALTSYNTPSFISNMIHVGACAYIVKNATPEEVVATIREVNKKGFHYNEEVMKVIHNDLITGKQAQKTVFDDEVFSAKEISVLKLICLQYTTNEIADKLIVSPRTVEGHRTRLFEKTKTKNIAGLVVYALQNNIINMDEISLNN</sequence>
<evidence type="ECO:0000259" key="4">
    <source>
        <dbReference type="PROSITE" id="PS50043"/>
    </source>
</evidence>
<reference evidence="6 7" key="1">
    <citation type="submission" date="2018-06" db="EMBL/GenBank/DDBJ databases">
        <title>Flavobacterium tibetense sp. nov., isolated from a wetland YonghuCo on Tibetan Plateau.</title>
        <authorList>
            <person name="Xing P."/>
            <person name="Phurbu D."/>
            <person name="Lu H."/>
        </authorList>
    </citation>
    <scope>NUCLEOTIDE SEQUENCE [LARGE SCALE GENOMIC DNA]</scope>
    <source>
        <strain evidence="6 7">YH5</strain>
    </source>
</reference>